<sequence>MAQDSSDGLHGEARLIADVDRMVVLMQLMRMLVIEWGRRRARDEKKVTGALNAYRRSVRHVDMPFRNGLNLNHVRIGRRGPETRLPYHATPPKNSPAMHSEQSIEPGDR</sequence>
<keyword evidence="3" id="KW-1185">Reference proteome</keyword>
<evidence type="ECO:0000313" key="2">
    <source>
        <dbReference type="EMBL" id="CAH2396176.1"/>
    </source>
</evidence>
<evidence type="ECO:0000256" key="1">
    <source>
        <dbReference type="SAM" id="MobiDB-lite"/>
    </source>
</evidence>
<feature type="region of interest" description="Disordered" evidence="1">
    <location>
        <begin position="79"/>
        <end position="109"/>
    </location>
</feature>
<name>A0ABN8JFZ2_9HYPH</name>
<proteinExistence type="predicted"/>
<dbReference type="EMBL" id="CAKXZT010000035">
    <property type="protein sequence ID" value="CAH2396176.1"/>
    <property type="molecule type" value="Genomic_DNA"/>
</dbReference>
<reference evidence="2 3" key="1">
    <citation type="submission" date="2022-03" db="EMBL/GenBank/DDBJ databases">
        <authorList>
            <person name="Brunel B."/>
        </authorList>
    </citation>
    <scope>NUCLEOTIDE SEQUENCE [LARGE SCALE GENOMIC DNA]</scope>
    <source>
        <strain evidence="2">STM5069sample</strain>
    </source>
</reference>
<accession>A0ABN8JFZ2</accession>
<dbReference type="Proteomes" id="UP001153050">
    <property type="component" value="Unassembled WGS sequence"/>
</dbReference>
<evidence type="ECO:0000313" key="3">
    <source>
        <dbReference type="Proteomes" id="UP001153050"/>
    </source>
</evidence>
<organism evidence="2 3">
    <name type="scientific">Mesorhizobium escarrei</name>
    <dbReference type="NCBI Taxonomy" id="666018"/>
    <lineage>
        <taxon>Bacteria</taxon>
        <taxon>Pseudomonadati</taxon>
        <taxon>Pseudomonadota</taxon>
        <taxon>Alphaproteobacteria</taxon>
        <taxon>Hyphomicrobiales</taxon>
        <taxon>Phyllobacteriaceae</taxon>
        <taxon>Mesorhizobium</taxon>
    </lineage>
</organism>
<gene>
    <name evidence="2" type="ORF">MES5069_130092</name>
</gene>
<comment type="caution">
    <text evidence="2">The sequence shown here is derived from an EMBL/GenBank/DDBJ whole genome shotgun (WGS) entry which is preliminary data.</text>
</comment>
<protein>
    <submittedName>
        <fullName evidence="2">Uncharacterized protein</fullName>
    </submittedName>
</protein>